<dbReference type="SUPFAM" id="SSF52833">
    <property type="entry name" value="Thioredoxin-like"/>
    <property type="match status" value="1"/>
</dbReference>
<dbReference type="PANTHER" id="PTHR42852">
    <property type="entry name" value="THIOL:DISULFIDE INTERCHANGE PROTEIN DSBE"/>
    <property type="match status" value="1"/>
</dbReference>
<dbReference type="InterPro" id="IPR012336">
    <property type="entry name" value="Thioredoxin-like_fold"/>
</dbReference>
<comment type="caution">
    <text evidence="2">The sequence shown here is derived from an EMBL/GenBank/DDBJ whole genome shotgun (WGS) entry which is preliminary data.</text>
</comment>
<dbReference type="PROSITE" id="PS51352">
    <property type="entry name" value="THIOREDOXIN_2"/>
    <property type="match status" value="1"/>
</dbReference>
<reference evidence="2" key="1">
    <citation type="journal article" date="2019" name="PLoS Negl. Trop. Dis.">
        <title>Revisiting the worldwide diversity of Leptospira species in the environment.</title>
        <authorList>
            <person name="Vincent A.T."/>
            <person name="Schiettekatte O."/>
            <person name="Bourhy P."/>
            <person name="Veyrier F.J."/>
            <person name="Picardeau M."/>
        </authorList>
    </citation>
    <scope>NUCLEOTIDE SEQUENCE [LARGE SCALE GENOMIC DNA]</scope>
    <source>
        <strain evidence="2">SSW15</strain>
    </source>
</reference>
<gene>
    <name evidence="2" type="ORF">EHO60_03140</name>
</gene>
<evidence type="ECO:0000313" key="2">
    <source>
        <dbReference type="EMBL" id="TGK12883.1"/>
    </source>
</evidence>
<keyword evidence="3" id="KW-1185">Reference proteome</keyword>
<dbReference type="OrthoDB" id="9809733at2"/>
<dbReference type="Gene3D" id="3.40.30.10">
    <property type="entry name" value="Glutaredoxin"/>
    <property type="match status" value="1"/>
</dbReference>
<sequence>MNAKAKTAFQYGGALVLLLAATFFLAWFRAVDTKPVLSLEGMEFRNLSGKKAELQGKTTVVYFWATWCEVCTINLPVVKWYASVLKDRTGFSFLSVEEGENQVALNDYIRMKGVDFPVIQGNPMLLRDWRIGGYPSFYILDGGGNVRFAESGIMSPFGMLLRLVWAKIFWP</sequence>
<dbReference type="RefSeq" id="WP_135766728.1">
    <property type="nucleotide sequence ID" value="NZ_RQET01000003.1"/>
</dbReference>
<dbReference type="InterPro" id="IPR013766">
    <property type="entry name" value="Thioredoxin_domain"/>
</dbReference>
<dbReference type="Pfam" id="PF13905">
    <property type="entry name" value="Thioredoxin_8"/>
    <property type="match status" value="1"/>
</dbReference>
<protein>
    <submittedName>
        <fullName evidence="2">TlpA family protein disulfide reductase</fullName>
    </submittedName>
</protein>
<dbReference type="AlphaFoldDB" id="A0A4R9GKD2"/>
<dbReference type="InterPro" id="IPR036249">
    <property type="entry name" value="Thioredoxin-like_sf"/>
</dbReference>
<dbReference type="EMBL" id="RQET01000003">
    <property type="protein sequence ID" value="TGK12883.1"/>
    <property type="molecule type" value="Genomic_DNA"/>
</dbReference>
<organism evidence="2 3">
    <name type="scientific">Leptospira fletcheri</name>
    <dbReference type="NCBI Taxonomy" id="2484981"/>
    <lineage>
        <taxon>Bacteria</taxon>
        <taxon>Pseudomonadati</taxon>
        <taxon>Spirochaetota</taxon>
        <taxon>Spirochaetia</taxon>
        <taxon>Leptospirales</taxon>
        <taxon>Leptospiraceae</taxon>
        <taxon>Leptospira</taxon>
    </lineage>
</organism>
<name>A0A4R9GKD2_9LEPT</name>
<dbReference type="InterPro" id="IPR050553">
    <property type="entry name" value="Thioredoxin_ResA/DsbE_sf"/>
</dbReference>
<dbReference type="PANTHER" id="PTHR42852:SF17">
    <property type="entry name" value="THIOREDOXIN-LIKE PROTEIN HI_1115"/>
    <property type="match status" value="1"/>
</dbReference>
<dbReference type="Proteomes" id="UP000298458">
    <property type="component" value="Unassembled WGS sequence"/>
</dbReference>
<proteinExistence type="predicted"/>
<evidence type="ECO:0000313" key="3">
    <source>
        <dbReference type="Proteomes" id="UP000298458"/>
    </source>
</evidence>
<feature type="domain" description="Thioredoxin" evidence="1">
    <location>
        <begin position="28"/>
        <end position="169"/>
    </location>
</feature>
<evidence type="ECO:0000259" key="1">
    <source>
        <dbReference type="PROSITE" id="PS51352"/>
    </source>
</evidence>
<accession>A0A4R9GKD2</accession>